<accession>A0A8S5RY84</accession>
<dbReference type="EMBL" id="BK032509">
    <property type="protein sequence ID" value="DAF43593.1"/>
    <property type="molecule type" value="Genomic_DNA"/>
</dbReference>
<evidence type="ECO:0000256" key="1">
    <source>
        <dbReference type="SAM" id="Phobius"/>
    </source>
</evidence>
<protein>
    <submittedName>
        <fullName evidence="2">Uncharacterized protein</fullName>
    </submittedName>
</protein>
<sequence length="49" mass="6457">MKKYHFKLRSYKLAPFIFFYNYLYFLCRVFLCDIKYYVLQKWRYYKNET</sequence>
<keyword evidence="1" id="KW-0472">Membrane</keyword>
<organism evidence="2">
    <name type="scientific">Siphoviridae sp. ctWdm1</name>
    <dbReference type="NCBI Taxonomy" id="2827883"/>
    <lineage>
        <taxon>Viruses</taxon>
        <taxon>Duplodnaviria</taxon>
        <taxon>Heunggongvirae</taxon>
        <taxon>Uroviricota</taxon>
        <taxon>Caudoviricetes</taxon>
    </lineage>
</organism>
<proteinExistence type="predicted"/>
<keyword evidence="1" id="KW-0812">Transmembrane</keyword>
<feature type="transmembrane region" description="Helical" evidence="1">
    <location>
        <begin position="12"/>
        <end position="31"/>
    </location>
</feature>
<name>A0A8S5RY84_9CAUD</name>
<keyword evidence="1" id="KW-1133">Transmembrane helix</keyword>
<reference evidence="2" key="1">
    <citation type="journal article" date="2021" name="Proc. Natl. Acad. Sci. U.S.A.">
        <title>A Catalog of Tens of Thousands of Viruses from Human Metagenomes Reveals Hidden Associations with Chronic Diseases.</title>
        <authorList>
            <person name="Tisza M.J."/>
            <person name="Buck C.B."/>
        </authorList>
    </citation>
    <scope>NUCLEOTIDE SEQUENCE</scope>
    <source>
        <strain evidence="2">CtWdm1</strain>
    </source>
</reference>
<evidence type="ECO:0000313" key="2">
    <source>
        <dbReference type="EMBL" id="DAF43593.1"/>
    </source>
</evidence>